<evidence type="ECO:0000256" key="4">
    <source>
        <dbReference type="ARBA" id="ARBA00022723"/>
    </source>
</evidence>
<dbReference type="Ensembl" id="ENSCUST00005003986.1">
    <property type="protein sequence ID" value="ENSCUSP00005003809.1"/>
    <property type="gene ID" value="ENSCUSG00005002387.1"/>
</dbReference>
<dbReference type="PANTHER" id="PTHR24291:SF201">
    <property type="entry name" value="CYTOCHROME P450, FAMILY 4, SUBFAMILY B, POLYPEPTIDE 7"/>
    <property type="match status" value="1"/>
</dbReference>
<dbReference type="SUPFAM" id="SSF48264">
    <property type="entry name" value="Cytochrome P450"/>
    <property type="match status" value="1"/>
</dbReference>
<keyword evidence="10" id="KW-1185">Reference proteome</keyword>
<evidence type="ECO:0000256" key="7">
    <source>
        <dbReference type="ARBA" id="ARBA00023033"/>
    </source>
</evidence>
<keyword evidence="7" id="KW-0503">Monooxygenase</keyword>
<keyword evidence="8" id="KW-1133">Transmembrane helix</keyword>
<evidence type="ECO:0000256" key="1">
    <source>
        <dbReference type="ARBA" id="ARBA00001971"/>
    </source>
</evidence>
<dbReference type="PANTHER" id="PTHR24291">
    <property type="entry name" value="CYTOCHROME P450 FAMILY 4"/>
    <property type="match status" value="1"/>
</dbReference>
<reference evidence="9" key="1">
    <citation type="submission" date="2020-10" db="EMBL/GenBank/DDBJ databases">
        <title>Catharus ustulatus (Swainson's thrush) genome, bCatUst1, primary haplotype v2.</title>
        <authorList>
            <person name="Delmore K."/>
            <person name="Vafadar M."/>
            <person name="Formenti G."/>
            <person name="Chow W."/>
            <person name="Pelan S."/>
            <person name="Howe K."/>
            <person name="Rhie A."/>
            <person name="Mountcastle J."/>
            <person name="Haase B."/>
            <person name="Fedrigo O."/>
            <person name="Jarvis E.D."/>
        </authorList>
    </citation>
    <scope>NUCLEOTIDE SEQUENCE [LARGE SCALE GENOMIC DNA]</scope>
</reference>
<evidence type="ECO:0000256" key="2">
    <source>
        <dbReference type="ARBA" id="ARBA00010617"/>
    </source>
</evidence>
<evidence type="ECO:0000313" key="10">
    <source>
        <dbReference type="Proteomes" id="UP000694563"/>
    </source>
</evidence>
<comment type="cofactor">
    <cofactor evidence="1">
        <name>heme</name>
        <dbReference type="ChEBI" id="CHEBI:30413"/>
    </cofactor>
</comment>
<evidence type="ECO:0000256" key="5">
    <source>
        <dbReference type="ARBA" id="ARBA00023002"/>
    </source>
</evidence>
<dbReference type="InterPro" id="IPR050196">
    <property type="entry name" value="Cytochrome_P450_Monoox"/>
</dbReference>
<name>A0A8C3XYE7_CATUS</name>
<dbReference type="InterPro" id="IPR002402">
    <property type="entry name" value="Cyt_P450_E_grp-II"/>
</dbReference>
<keyword evidence="5" id="KW-0560">Oxidoreductase</keyword>
<dbReference type="GO" id="GO:0016705">
    <property type="term" value="F:oxidoreductase activity, acting on paired donors, with incorporation or reduction of molecular oxygen"/>
    <property type="evidence" value="ECO:0007669"/>
    <property type="project" value="InterPro"/>
</dbReference>
<reference evidence="9" key="3">
    <citation type="submission" date="2025-09" db="UniProtKB">
        <authorList>
            <consortium name="Ensembl"/>
        </authorList>
    </citation>
    <scope>IDENTIFICATION</scope>
</reference>
<keyword evidence="8" id="KW-0812">Transmembrane</keyword>
<gene>
    <name evidence="9" type="primary">LOC117000155</name>
</gene>
<organism evidence="9 10">
    <name type="scientific">Catharus ustulatus</name>
    <name type="common">Russet-backed thrush</name>
    <name type="synonym">Hylocichla ustulatus</name>
    <dbReference type="NCBI Taxonomy" id="91951"/>
    <lineage>
        <taxon>Eukaryota</taxon>
        <taxon>Metazoa</taxon>
        <taxon>Chordata</taxon>
        <taxon>Craniata</taxon>
        <taxon>Vertebrata</taxon>
        <taxon>Euteleostomi</taxon>
        <taxon>Archelosauria</taxon>
        <taxon>Archosauria</taxon>
        <taxon>Dinosauria</taxon>
        <taxon>Saurischia</taxon>
        <taxon>Theropoda</taxon>
        <taxon>Coelurosauria</taxon>
        <taxon>Aves</taxon>
        <taxon>Neognathae</taxon>
        <taxon>Neoaves</taxon>
        <taxon>Telluraves</taxon>
        <taxon>Australaves</taxon>
        <taxon>Passeriformes</taxon>
        <taxon>Turdidae</taxon>
        <taxon>Catharus</taxon>
    </lineage>
</organism>
<keyword evidence="6" id="KW-0408">Iron</keyword>
<dbReference type="InterPro" id="IPR001128">
    <property type="entry name" value="Cyt_P450"/>
</dbReference>
<proteinExistence type="inferred from homology"/>
<dbReference type="Gene3D" id="1.10.630.10">
    <property type="entry name" value="Cytochrome P450"/>
    <property type="match status" value="1"/>
</dbReference>
<dbReference type="InterPro" id="IPR036396">
    <property type="entry name" value="Cyt_P450_sf"/>
</dbReference>
<keyword evidence="8" id="KW-0472">Membrane</keyword>
<evidence type="ECO:0000256" key="8">
    <source>
        <dbReference type="SAM" id="Phobius"/>
    </source>
</evidence>
<dbReference type="GO" id="GO:0020037">
    <property type="term" value="F:heme binding"/>
    <property type="evidence" value="ECO:0007669"/>
    <property type="project" value="InterPro"/>
</dbReference>
<sequence length="323" mass="36718">MASLLDTLARPAAILQLLALLGVTFVLLKVLQFYWEKKKIFKALEAFPGPPKHWLHGHNHMVHPETLLHDVVSWGEKYPYAFPRWFGPFLPTLIVHHPEYAKTILGRSDPKGDVPYKLIVPWIGEGLLVLNGNKWFHHRKMITPAFHYDVLKSYVTLMSNSVKVMLDKWDKKITEKKSVELFQDVGLMALDSIMKCAFSFNSDCQTERSVPEFPNPGKASAPNDLSSLRNVKRSRRRNTWIFWTFFFVARMQMELHCLMRTCVLRWTPSCLRVTIPQPVGSPGSSTACHCTLSTSNGAGRRSRASWGTEITLSGELGLLIPTS</sequence>
<evidence type="ECO:0000256" key="6">
    <source>
        <dbReference type="ARBA" id="ARBA00023004"/>
    </source>
</evidence>
<feature type="transmembrane region" description="Helical" evidence="8">
    <location>
        <begin position="12"/>
        <end position="35"/>
    </location>
</feature>
<dbReference type="PRINTS" id="PR00464">
    <property type="entry name" value="EP450II"/>
</dbReference>
<keyword evidence="3" id="KW-0349">Heme</keyword>
<reference evidence="9" key="2">
    <citation type="submission" date="2025-08" db="UniProtKB">
        <authorList>
            <consortium name="Ensembl"/>
        </authorList>
    </citation>
    <scope>IDENTIFICATION</scope>
</reference>
<accession>A0A8C3XYE7</accession>
<protein>
    <submittedName>
        <fullName evidence="9">Uncharacterized protein</fullName>
    </submittedName>
</protein>
<keyword evidence="4" id="KW-0479">Metal-binding</keyword>
<evidence type="ECO:0000256" key="3">
    <source>
        <dbReference type="ARBA" id="ARBA00022617"/>
    </source>
</evidence>
<dbReference type="GO" id="GO:0005506">
    <property type="term" value="F:iron ion binding"/>
    <property type="evidence" value="ECO:0007669"/>
    <property type="project" value="InterPro"/>
</dbReference>
<dbReference type="GO" id="GO:0004497">
    <property type="term" value="F:monooxygenase activity"/>
    <property type="evidence" value="ECO:0007669"/>
    <property type="project" value="UniProtKB-KW"/>
</dbReference>
<comment type="similarity">
    <text evidence="2">Belongs to the cytochrome P450 family.</text>
</comment>
<dbReference type="AlphaFoldDB" id="A0A8C3XYE7"/>
<dbReference type="Proteomes" id="UP000694563">
    <property type="component" value="Chromosome 9"/>
</dbReference>
<evidence type="ECO:0000313" key="9">
    <source>
        <dbReference type="Ensembl" id="ENSCUSP00005003809.1"/>
    </source>
</evidence>
<dbReference type="Pfam" id="PF00067">
    <property type="entry name" value="p450"/>
    <property type="match status" value="1"/>
</dbReference>